<dbReference type="InterPro" id="IPR051317">
    <property type="entry name" value="Gfo/Idh/MocA_oxidoreduct"/>
</dbReference>
<sequence>MAPIKVGLVGLSTASKVTNWAAIAHLPYLQSKQGKALFDVVALCNSSVDSAKKSIQHYGLAESVKSYGSPADLAADPDVELVVCVVGVENHYDVLLPAIKAGKNIYTELPLASNLKQMQELVDLAEKKGVRTMFGSQGQAHPAVHLLKKMIAEDKVGKVLSTTFVGTTGFPLTKVPASFRVVGERAAGGNFATIWFLHSESCVNVRSSLMLTTIGITCLLEVFGELEAFSSMMGNDYPTMDLVDPTQSGKIVDSITKDTPDNIHLQGRFSSGTLITYQMRAGEVFPGEPGCCWIINGEKGDIQITNPRGCFDIEHKGLEIKYKKAGERKAETIELSEDGYTTLNHPAQNVGRLYEAFAKGDTASYADWNVALRRHKLIDEMFARGDDDKPFGEVAQYMK</sequence>
<keyword evidence="4" id="KW-1185">Reference proteome</keyword>
<dbReference type="InterPro" id="IPR036291">
    <property type="entry name" value="NAD(P)-bd_dom_sf"/>
</dbReference>
<evidence type="ECO:0000259" key="1">
    <source>
        <dbReference type="Pfam" id="PF01408"/>
    </source>
</evidence>
<evidence type="ECO:0000313" key="3">
    <source>
        <dbReference type="EMBL" id="CAD0109403.1"/>
    </source>
</evidence>
<dbReference type="Proteomes" id="UP000745764">
    <property type="component" value="Unassembled WGS sequence"/>
</dbReference>
<dbReference type="OrthoDB" id="64915at2759"/>
<accession>A0A9N8KCU1</accession>
<dbReference type="InterPro" id="IPR055080">
    <property type="entry name" value="Gal80p-like_C"/>
</dbReference>
<dbReference type="Pfam" id="PF01408">
    <property type="entry name" value="GFO_IDH_MocA"/>
    <property type="match status" value="1"/>
</dbReference>
<comment type="caution">
    <text evidence="3">The sequence shown here is derived from an EMBL/GenBank/DDBJ whole genome shotgun (WGS) entry which is preliminary data.</text>
</comment>
<dbReference type="AlphaFoldDB" id="A0A9N8KCU1"/>
<evidence type="ECO:0008006" key="5">
    <source>
        <dbReference type="Google" id="ProtNLM"/>
    </source>
</evidence>
<dbReference type="PANTHER" id="PTHR43708:SF1">
    <property type="entry name" value="GALACTOSE_LACTOSE METABOLISM REGULATORY PROTEIN GAL80"/>
    <property type="match status" value="1"/>
</dbReference>
<dbReference type="Gene3D" id="3.40.50.720">
    <property type="entry name" value="NAD(P)-binding Rossmann-like Domain"/>
    <property type="match status" value="1"/>
</dbReference>
<protein>
    <recommendedName>
        <fullName evidence="5">NAD(P)-binding protein</fullName>
    </recommendedName>
</protein>
<dbReference type="Gene3D" id="3.30.360.10">
    <property type="entry name" value="Dihydrodipicolinate Reductase, domain 2"/>
    <property type="match status" value="1"/>
</dbReference>
<dbReference type="EMBL" id="CAINUL010000003">
    <property type="protein sequence ID" value="CAD0109403.1"/>
    <property type="molecule type" value="Genomic_DNA"/>
</dbReference>
<evidence type="ECO:0000313" key="4">
    <source>
        <dbReference type="Proteomes" id="UP000745764"/>
    </source>
</evidence>
<organism evidence="3 4">
    <name type="scientific">Aureobasidium uvarum</name>
    <dbReference type="NCBI Taxonomy" id="2773716"/>
    <lineage>
        <taxon>Eukaryota</taxon>
        <taxon>Fungi</taxon>
        <taxon>Dikarya</taxon>
        <taxon>Ascomycota</taxon>
        <taxon>Pezizomycotina</taxon>
        <taxon>Dothideomycetes</taxon>
        <taxon>Dothideomycetidae</taxon>
        <taxon>Dothideales</taxon>
        <taxon>Saccotheciaceae</taxon>
        <taxon>Aureobasidium</taxon>
    </lineage>
</organism>
<dbReference type="Pfam" id="PF22685">
    <property type="entry name" value="Gal80p_C-like"/>
    <property type="match status" value="1"/>
</dbReference>
<dbReference type="PANTHER" id="PTHR43708">
    <property type="entry name" value="CONSERVED EXPRESSED OXIDOREDUCTASE (EUROFUNG)"/>
    <property type="match status" value="1"/>
</dbReference>
<dbReference type="GO" id="GO:0000166">
    <property type="term" value="F:nucleotide binding"/>
    <property type="evidence" value="ECO:0007669"/>
    <property type="project" value="InterPro"/>
</dbReference>
<feature type="domain" description="Gfo/Idh/MocA-like oxidoreductase N-terminal" evidence="1">
    <location>
        <begin position="5"/>
        <end position="135"/>
    </location>
</feature>
<evidence type="ECO:0000259" key="2">
    <source>
        <dbReference type="Pfam" id="PF22685"/>
    </source>
</evidence>
<dbReference type="SUPFAM" id="SSF55347">
    <property type="entry name" value="Glyceraldehyde-3-phosphate dehydrogenase-like, C-terminal domain"/>
    <property type="match status" value="1"/>
</dbReference>
<reference evidence="3" key="1">
    <citation type="submission" date="2020-06" db="EMBL/GenBank/DDBJ databases">
        <authorList>
            <person name="Onetto C."/>
        </authorList>
    </citation>
    <scope>NUCLEOTIDE SEQUENCE</scope>
</reference>
<name>A0A9N8KCU1_9PEZI</name>
<proteinExistence type="predicted"/>
<feature type="domain" description="Gal80p-like C-terminal" evidence="2">
    <location>
        <begin position="142"/>
        <end position="305"/>
    </location>
</feature>
<dbReference type="SUPFAM" id="SSF51735">
    <property type="entry name" value="NAD(P)-binding Rossmann-fold domains"/>
    <property type="match status" value="1"/>
</dbReference>
<gene>
    <name evidence="3" type="ORF">AWRI4620_LOCUS3658</name>
</gene>
<dbReference type="InterPro" id="IPR000683">
    <property type="entry name" value="Gfo/Idh/MocA-like_OxRdtase_N"/>
</dbReference>